<dbReference type="GO" id="GO:0030089">
    <property type="term" value="C:phycobilisome"/>
    <property type="evidence" value="ECO:0007669"/>
    <property type="project" value="UniProtKB-KW"/>
</dbReference>
<organism evidence="7 8">
    <name type="scientific">Dulcicalothrix desertica PCC 7102</name>
    <dbReference type="NCBI Taxonomy" id="232991"/>
    <lineage>
        <taxon>Bacteria</taxon>
        <taxon>Bacillati</taxon>
        <taxon>Cyanobacteriota</taxon>
        <taxon>Cyanophyceae</taxon>
        <taxon>Nostocales</taxon>
        <taxon>Calotrichaceae</taxon>
        <taxon>Dulcicalothrix</taxon>
    </lineage>
</organism>
<keyword evidence="5" id="KW-1133">Transmembrane helix</keyword>
<dbReference type="PANTHER" id="PTHR12697">
    <property type="entry name" value="PBS LYASE HEAT-LIKE PROTEIN"/>
    <property type="match status" value="1"/>
</dbReference>
<keyword evidence="5" id="KW-0472">Membrane</keyword>
<dbReference type="InterPro" id="IPR002477">
    <property type="entry name" value="Peptidoglycan-bd-like"/>
</dbReference>
<sequence length="382" mass="41770">MPDAVKFAQATPTNSLFSTNAETSNQRLLRPGNSGAEVKALQTKLKQLGLYTDDIDGDYGVSTRIAVSRFQADNNLTADGIFGATTRSKLDAAVLQKTQPTPTASPTATTKAPSEGGRGIFWWALVGLGLVGTTGAIAYLLRKFSPPKPDIGGFKIINSEVLSTDYSEGVTTYKDLSHIEPQEPKVMALPPQKQTIIQDFEPVIESTVEPEPQNGLHNDLHDPDVTSSELLAPETTSRLAKVNIVDELVKDLRSTDPNKRRKAIWDLGQQGDSRAIQPLVDIMIDADSQQRSLILAALSEIGTRTLKPMNRALAMSLQDESPEVRQNAIRDLTRVYDMMTQLSQMLYHASHDNDANVQATAKYALSQMNRIRSLAPDTSPEE</sequence>
<dbReference type="EMBL" id="RSCL01000001">
    <property type="protein sequence ID" value="RUT09818.1"/>
    <property type="molecule type" value="Genomic_DNA"/>
</dbReference>
<dbReference type="InterPro" id="IPR036366">
    <property type="entry name" value="PGBDSf"/>
</dbReference>
<gene>
    <name evidence="7" type="ORF">DSM106972_003130</name>
</gene>
<evidence type="ECO:0000256" key="5">
    <source>
        <dbReference type="SAM" id="Phobius"/>
    </source>
</evidence>
<accession>A0A433VUM8</accession>
<feature type="domain" description="Peptidoglycan binding-like" evidence="6">
    <location>
        <begin position="34"/>
        <end position="90"/>
    </location>
</feature>
<comment type="similarity">
    <text evidence="1">Belongs to the CpcE/RpcE/PecE family.</text>
</comment>
<name>A0A433VUM8_9CYAN</name>
<feature type="transmembrane region" description="Helical" evidence="5">
    <location>
        <begin position="120"/>
        <end position="141"/>
    </location>
</feature>
<dbReference type="GO" id="GO:0016491">
    <property type="term" value="F:oxidoreductase activity"/>
    <property type="evidence" value="ECO:0007669"/>
    <property type="project" value="TreeGrafter"/>
</dbReference>
<dbReference type="SUPFAM" id="SSF47090">
    <property type="entry name" value="PGBD-like"/>
    <property type="match status" value="1"/>
</dbReference>
<evidence type="ECO:0000256" key="1">
    <source>
        <dbReference type="ARBA" id="ARBA00009299"/>
    </source>
</evidence>
<keyword evidence="5" id="KW-0812">Transmembrane</keyword>
<keyword evidence="3" id="KW-0605">Phycobilisome</keyword>
<evidence type="ECO:0000259" key="6">
    <source>
        <dbReference type="Pfam" id="PF01471"/>
    </source>
</evidence>
<evidence type="ECO:0000256" key="3">
    <source>
        <dbReference type="ARBA" id="ARBA00022738"/>
    </source>
</evidence>
<dbReference type="InterPro" id="IPR036365">
    <property type="entry name" value="PGBD-like_sf"/>
</dbReference>
<comment type="caution">
    <text evidence="7">The sequence shown here is derived from an EMBL/GenBank/DDBJ whole genome shotgun (WGS) entry which is preliminary data.</text>
</comment>
<dbReference type="InterPro" id="IPR011989">
    <property type="entry name" value="ARM-like"/>
</dbReference>
<dbReference type="InterPro" id="IPR016024">
    <property type="entry name" value="ARM-type_fold"/>
</dbReference>
<dbReference type="GO" id="GO:0016829">
    <property type="term" value="F:lyase activity"/>
    <property type="evidence" value="ECO:0007669"/>
    <property type="project" value="UniProtKB-KW"/>
</dbReference>
<dbReference type="PANTHER" id="PTHR12697:SF5">
    <property type="entry name" value="DEOXYHYPUSINE HYDROXYLASE"/>
    <property type="match status" value="1"/>
</dbReference>
<reference evidence="7" key="1">
    <citation type="submission" date="2018-12" db="EMBL/GenBank/DDBJ databases">
        <authorList>
            <person name="Will S."/>
            <person name="Neumann-Schaal M."/>
            <person name="Henke P."/>
        </authorList>
    </citation>
    <scope>NUCLEOTIDE SEQUENCE</scope>
    <source>
        <strain evidence="7">PCC 7102</strain>
    </source>
</reference>
<dbReference type="Proteomes" id="UP000271624">
    <property type="component" value="Unassembled WGS sequence"/>
</dbReference>
<keyword evidence="2" id="KW-0042">Antenna complex</keyword>
<protein>
    <recommendedName>
        <fullName evidence="6">Peptidoglycan binding-like domain-containing protein</fullName>
    </recommendedName>
</protein>
<keyword evidence="4" id="KW-0456">Lyase</keyword>
<evidence type="ECO:0000256" key="4">
    <source>
        <dbReference type="ARBA" id="ARBA00023239"/>
    </source>
</evidence>
<dbReference type="SUPFAM" id="SSF48371">
    <property type="entry name" value="ARM repeat"/>
    <property type="match status" value="1"/>
</dbReference>
<dbReference type="Pfam" id="PF13646">
    <property type="entry name" value="HEAT_2"/>
    <property type="match status" value="1"/>
</dbReference>
<keyword evidence="8" id="KW-1185">Reference proteome</keyword>
<evidence type="ECO:0000313" key="8">
    <source>
        <dbReference type="Proteomes" id="UP000271624"/>
    </source>
</evidence>
<evidence type="ECO:0000256" key="2">
    <source>
        <dbReference type="ARBA" id="ARBA00022549"/>
    </source>
</evidence>
<dbReference type="Gene3D" id="1.25.10.10">
    <property type="entry name" value="Leucine-rich Repeat Variant"/>
    <property type="match status" value="1"/>
</dbReference>
<dbReference type="Gene3D" id="1.10.101.10">
    <property type="entry name" value="PGBD-like superfamily/PGBD"/>
    <property type="match status" value="1"/>
</dbReference>
<dbReference type="AlphaFoldDB" id="A0A433VUM8"/>
<reference evidence="7" key="2">
    <citation type="journal article" date="2019" name="Genome Biol. Evol.">
        <title>Day and night: Metabolic profiles and evolutionary relationships of six axenic non-marine cyanobacteria.</title>
        <authorList>
            <person name="Will S.E."/>
            <person name="Henke P."/>
            <person name="Boedeker C."/>
            <person name="Huang S."/>
            <person name="Brinkmann H."/>
            <person name="Rohde M."/>
            <person name="Jarek M."/>
            <person name="Friedl T."/>
            <person name="Seufert S."/>
            <person name="Schumacher M."/>
            <person name="Overmann J."/>
            <person name="Neumann-Schaal M."/>
            <person name="Petersen J."/>
        </authorList>
    </citation>
    <scope>NUCLEOTIDE SEQUENCE [LARGE SCALE GENOMIC DNA]</scope>
    <source>
        <strain evidence="7">PCC 7102</strain>
    </source>
</reference>
<evidence type="ECO:0000313" key="7">
    <source>
        <dbReference type="EMBL" id="RUT09818.1"/>
    </source>
</evidence>
<proteinExistence type="inferred from homology"/>
<dbReference type="Pfam" id="PF01471">
    <property type="entry name" value="PG_binding_1"/>
    <property type="match status" value="1"/>
</dbReference>